<evidence type="ECO:0000313" key="3">
    <source>
        <dbReference type="Proteomes" id="UP000186601"/>
    </source>
</evidence>
<proteinExistence type="predicted"/>
<feature type="transmembrane region" description="Helical" evidence="1">
    <location>
        <begin position="30"/>
        <end position="46"/>
    </location>
</feature>
<keyword evidence="1" id="KW-0472">Membrane</keyword>
<dbReference type="AlphaFoldDB" id="A0A2R6NDX8"/>
<dbReference type="OrthoDB" id="3900342at2759"/>
<organism evidence="2 3">
    <name type="scientific">Hermanssonia centrifuga</name>
    <dbReference type="NCBI Taxonomy" id="98765"/>
    <lineage>
        <taxon>Eukaryota</taxon>
        <taxon>Fungi</taxon>
        <taxon>Dikarya</taxon>
        <taxon>Basidiomycota</taxon>
        <taxon>Agaricomycotina</taxon>
        <taxon>Agaricomycetes</taxon>
        <taxon>Polyporales</taxon>
        <taxon>Meruliaceae</taxon>
        <taxon>Hermanssonia</taxon>
    </lineage>
</organism>
<keyword evidence="1" id="KW-0812">Transmembrane</keyword>
<dbReference type="STRING" id="98765.A0A2R6NDX8"/>
<keyword evidence="3" id="KW-1185">Reference proteome</keyword>
<name>A0A2R6NDX8_9APHY</name>
<comment type="caution">
    <text evidence="2">The sequence shown here is derived from an EMBL/GenBank/DDBJ whole genome shotgun (WGS) entry which is preliminary data.</text>
</comment>
<dbReference type="EMBL" id="MLYV02001348">
    <property type="protein sequence ID" value="PSR70574.1"/>
    <property type="molecule type" value="Genomic_DNA"/>
</dbReference>
<keyword evidence="1" id="KW-1133">Transmembrane helix</keyword>
<protein>
    <submittedName>
        <fullName evidence="2">Uncharacterized protein</fullName>
    </submittedName>
</protein>
<evidence type="ECO:0000313" key="2">
    <source>
        <dbReference type="EMBL" id="PSR70574.1"/>
    </source>
</evidence>
<reference evidence="2 3" key="1">
    <citation type="submission" date="2018-02" db="EMBL/GenBank/DDBJ databases">
        <title>Genome sequence of the basidiomycete white-rot fungus Phlebia centrifuga.</title>
        <authorList>
            <person name="Granchi Z."/>
            <person name="Peng M."/>
            <person name="de Vries R.P."/>
            <person name="Hilden K."/>
            <person name="Makela M.R."/>
            <person name="Grigoriev I."/>
            <person name="Riley R."/>
        </authorList>
    </citation>
    <scope>NUCLEOTIDE SEQUENCE [LARGE SCALE GENOMIC DNA]</scope>
    <source>
        <strain evidence="2 3">FBCC195</strain>
    </source>
</reference>
<dbReference type="Proteomes" id="UP000186601">
    <property type="component" value="Unassembled WGS sequence"/>
</dbReference>
<gene>
    <name evidence="2" type="ORF">PHLCEN_2v13545</name>
</gene>
<evidence type="ECO:0000256" key="1">
    <source>
        <dbReference type="SAM" id="Phobius"/>
    </source>
</evidence>
<accession>A0A2R6NDX8</accession>
<sequence>MAVLLTILFDVIFCFPYSLPVATPTMNYTSVIIVGYVVLVTIWWFVNGKRYAGPHIAHLEEAGKTVKEDI</sequence>